<feature type="compositionally biased region" description="Polar residues" evidence="2">
    <location>
        <begin position="184"/>
        <end position="197"/>
    </location>
</feature>
<accession>A0A1X0NF07</accession>
<protein>
    <submittedName>
        <fullName evidence="3">Uncharacterized protein</fullName>
    </submittedName>
</protein>
<keyword evidence="1" id="KW-0175">Coiled coil</keyword>
<evidence type="ECO:0000313" key="4">
    <source>
        <dbReference type="Proteomes" id="UP000192257"/>
    </source>
</evidence>
<feature type="coiled-coil region" evidence="1">
    <location>
        <begin position="41"/>
        <end position="68"/>
    </location>
</feature>
<feature type="region of interest" description="Disordered" evidence="2">
    <location>
        <begin position="178"/>
        <end position="242"/>
    </location>
</feature>
<reference evidence="3 4" key="1">
    <citation type="submission" date="2017-03" db="EMBL/GenBank/DDBJ databases">
        <title>An alternative strategy for trypanosome survival in the mammalian bloodstream revealed through genome and transcriptome analysis of the ubiquitous bovine parasite Trypanosoma (Megatrypanum) theileri.</title>
        <authorList>
            <person name="Kelly S."/>
            <person name="Ivens A."/>
            <person name="Mott A."/>
            <person name="O'Neill E."/>
            <person name="Emms D."/>
            <person name="Macleod O."/>
            <person name="Voorheis P."/>
            <person name="Matthews J."/>
            <person name="Matthews K."/>
            <person name="Carrington M."/>
        </authorList>
    </citation>
    <scope>NUCLEOTIDE SEQUENCE [LARGE SCALE GENOMIC DNA]</scope>
    <source>
        <strain evidence="3">Edinburgh</strain>
    </source>
</reference>
<proteinExistence type="predicted"/>
<name>A0A1X0NF07_9TRYP</name>
<organism evidence="3 4">
    <name type="scientific">Trypanosoma theileri</name>
    <dbReference type="NCBI Taxonomy" id="67003"/>
    <lineage>
        <taxon>Eukaryota</taxon>
        <taxon>Discoba</taxon>
        <taxon>Euglenozoa</taxon>
        <taxon>Kinetoplastea</taxon>
        <taxon>Metakinetoplastina</taxon>
        <taxon>Trypanosomatida</taxon>
        <taxon>Trypanosomatidae</taxon>
        <taxon>Trypanosoma</taxon>
    </lineage>
</organism>
<dbReference type="EMBL" id="NBCO01000082">
    <property type="protein sequence ID" value="ORC82815.1"/>
    <property type="molecule type" value="Genomic_DNA"/>
</dbReference>
<dbReference type="RefSeq" id="XP_028877313.1">
    <property type="nucleotide sequence ID" value="XM_029031395.1"/>
</dbReference>
<dbReference type="AlphaFoldDB" id="A0A1X0NF07"/>
<gene>
    <name evidence="3" type="ORF">TM35_000821050</name>
</gene>
<dbReference type="VEuPathDB" id="TriTrypDB:TM35_000821050"/>
<feature type="non-terminal residue" evidence="3">
    <location>
        <position position="242"/>
    </location>
</feature>
<evidence type="ECO:0000256" key="2">
    <source>
        <dbReference type="SAM" id="MobiDB-lite"/>
    </source>
</evidence>
<evidence type="ECO:0000256" key="1">
    <source>
        <dbReference type="SAM" id="Coils"/>
    </source>
</evidence>
<dbReference type="GeneID" id="39991175"/>
<dbReference type="Proteomes" id="UP000192257">
    <property type="component" value="Unassembled WGS sequence"/>
</dbReference>
<evidence type="ECO:0000313" key="3">
    <source>
        <dbReference type="EMBL" id="ORC82815.1"/>
    </source>
</evidence>
<comment type="caution">
    <text evidence="3">The sequence shown here is derived from an EMBL/GenBank/DDBJ whole genome shotgun (WGS) entry which is preliminary data.</text>
</comment>
<keyword evidence="4" id="KW-1185">Reference proteome</keyword>
<feature type="compositionally biased region" description="Polar residues" evidence="2">
    <location>
        <begin position="223"/>
        <end position="242"/>
    </location>
</feature>
<sequence>MGTENDCKKALNRTKNATDNAREVGELLKPLLEEIRDPETRSKKESEAKELSRKAVVAEREAKEAADKAISMAAATTNLVDTLQDRIMQFHILADHCKKITEEHIKNEKVRKLAEECMEEAEGLKHPLEGVKTVIESANKAAEEAREQAEVTNVTAIILKASINEVFQKYPKMKEEVEREIKETAQTTDDQTNTGSEGNRMPNENKEVDGSLPNKQNEEEIKNPNTNSAQAEAGSHTTAEQQ</sequence>